<organism evidence="1 2">
    <name type="scientific">Methanocorpusculum petauri</name>
    <dbReference type="NCBI Taxonomy" id="3002863"/>
    <lineage>
        <taxon>Archaea</taxon>
        <taxon>Methanobacteriati</taxon>
        <taxon>Methanobacteriota</taxon>
        <taxon>Stenosarchaea group</taxon>
        <taxon>Methanomicrobia</taxon>
        <taxon>Methanomicrobiales</taxon>
        <taxon>Methanocorpusculaceae</taxon>
        <taxon>Methanocorpusculum</taxon>
    </lineage>
</organism>
<proteinExistence type="predicted"/>
<gene>
    <name evidence="1" type="ORF">O0S10_07935</name>
</gene>
<dbReference type="RefSeq" id="WP_268925340.1">
    <property type="nucleotide sequence ID" value="NZ_JAPTGB010000016.1"/>
</dbReference>
<protein>
    <submittedName>
        <fullName evidence="1">Uncharacterized protein</fullName>
    </submittedName>
</protein>
<dbReference type="EMBL" id="JAPTGB010000016">
    <property type="protein sequence ID" value="MCZ0861149.1"/>
    <property type="molecule type" value="Genomic_DNA"/>
</dbReference>
<accession>A0ABT4IHD6</accession>
<dbReference type="Proteomes" id="UP001141422">
    <property type="component" value="Unassembled WGS sequence"/>
</dbReference>
<name>A0ABT4IHD6_9EURY</name>
<evidence type="ECO:0000313" key="1">
    <source>
        <dbReference type="EMBL" id="MCZ0861149.1"/>
    </source>
</evidence>
<evidence type="ECO:0000313" key="2">
    <source>
        <dbReference type="Proteomes" id="UP001141422"/>
    </source>
</evidence>
<keyword evidence="2" id="KW-1185">Reference proteome</keyword>
<sequence length="105" mass="11787">MEETDCFPVVRWNPSRGFVPEMGSGFFWCVVSLGVTTENTDSTEFHGKKTQNTAASRLTEYTERIYVLESGGSTRLWRCVREFFAVVDLAGIFSGSCWWVSGGRA</sequence>
<reference evidence="1" key="1">
    <citation type="submission" date="2022-12" db="EMBL/GenBank/DDBJ databases">
        <title>Isolation and characterisation of novel Methanocorpusculum spp. from native Australian herbivores indicates the genus is ancestrally host-associated.</title>
        <authorList>
            <person name="Volmer J.G."/>
            <person name="Soo R.M."/>
            <person name="Evans P.N."/>
            <person name="Hoedt E.C."/>
            <person name="Astorga Alsina A.L."/>
            <person name="Woodcroft B.J."/>
            <person name="Tyson G.W."/>
            <person name="Hugenholtz P."/>
            <person name="Morrison M."/>
        </authorList>
    </citation>
    <scope>NUCLEOTIDE SEQUENCE</scope>
    <source>
        <strain evidence="1">MG</strain>
    </source>
</reference>
<comment type="caution">
    <text evidence="1">The sequence shown here is derived from an EMBL/GenBank/DDBJ whole genome shotgun (WGS) entry which is preliminary data.</text>
</comment>